<gene>
    <name evidence="5" type="ORF">M9R32_10025</name>
</gene>
<dbReference type="EMBL" id="JAMKBJ010000007">
    <property type="protein sequence ID" value="MCZ8537518.1"/>
    <property type="molecule type" value="Genomic_DNA"/>
</dbReference>
<evidence type="ECO:0000256" key="1">
    <source>
        <dbReference type="ARBA" id="ARBA00010139"/>
    </source>
</evidence>
<evidence type="ECO:0000256" key="2">
    <source>
        <dbReference type="ARBA" id="ARBA00022630"/>
    </source>
</evidence>
<dbReference type="PANTHER" id="PTHR43539">
    <property type="entry name" value="FLAVIN-BINDING MONOOXYGENASE-LIKE PROTEIN (AFU_ORTHOLOGUE AFUA_4G09220)"/>
    <property type="match status" value="1"/>
</dbReference>
<evidence type="ECO:0000313" key="6">
    <source>
        <dbReference type="Proteomes" id="UP001152173"/>
    </source>
</evidence>
<dbReference type="Pfam" id="PF00743">
    <property type="entry name" value="FMO-like"/>
    <property type="match status" value="1"/>
</dbReference>
<reference evidence="5" key="1">
    <citation type="submission" date="2022-05" db="EMBL/GenBank/DDBJ databases">
        <authorList>
            <person name="Colautti A."/>
            <person name="Iacumin L."/>
        </authorList>
    </citation>
    <scope>NUCLEOTIDE SEQUENCE</scope>
    <source>
        <strain evidence="5">SK 55</strain>
    </source>
</reference>
<keyword evidence="2" id="KW-0285">Flavoprotein</keyword>
<proteinExistence type="inferred from homology"/>
<dbReference type="RefSeq" id="WP_269926610.1">
    <property type="nucleotide sequence ID" value="NZ_JAMKBJ010000007.1"/>
</dbReference>
<dbReference type="InterPro" id="IPR036188">
    <property type="entry name" value="FAD/NAD-bd_sf"/>
</dbReference>
<dbReference type="AlphaFoldDB" id="A0A9X3LGF3"/>
<dbReference type="GO" id="GO:0004499">
    <property type="term" value="F:N,N-dimethylaniline monooxygenase activity"/>
    <property type="evidence" value="ECO:0007669"/>
    <property type="project" value="InterPro"/>
</dbReference>
<organism evidence="5 6">
    <name type="scientific">Paenisporosarcina quisquiliarum</name>
    <dbReference type="NCBI Taxonomy" id="365346"/>
    <lineage>
        <taxon>Bacteria</taxon>
        <taxon>Bacillati</taxon>
        <taxon>Bacillota</taxon>
        <taxon>Bacilli</taxon>
        <taxon>Bacillales</taxon>
        <taxon>Caryophanaceae</taxon>
        <taxon>Paenisporosarcina</taxon>
    </lineage>
</organism>
<dbReference type="PRINTS" id="PR00368">
    <property type="entry name" value="FADPNR"/>
</dbReference>
<comment type="caution">
    <text evidence="5">The sequence shown here is derived from an EMBL/GenBank/DDBJ whole genome shotgun (WGS) entry which is preliminary data.</text>
</comment>
<dbReference type="PANTHER" id="PTHR43539:SF78">
    <property type="entry name" value="FLAVIN-CONTAINING MONOOXYGENASE"/>
    <property type="match status" value="1"/>
</dbReference>
<evidence type="ECO:0000256" key="3">
    <source>
        <dbReference type="ARBA" id="ARBA00022827"/>
    </source>
</evidence>
<keyword evidence="4" id="KW-0560">Oxidoreductase</keyword>
<dbReference type="Pfam" id="PF13738">
    <property type="entry name" value="Pyr_redox_3"/>
    <property type="match status" value="1"/>
</dbReference>
<dbReference type="Gene3D" id="3.50.50.60">
    <property type="entry name" value="FAD/NAD(P)-binding domain"/>
    <property type="match status" value="1"/>
</dbReference>
<evidence type="ECO:0000256" key="4">
    <source>
        <dbReference type="ARBA" id="ARBA00023002"/>
    </source>
</evidence>
<comment type="similarity">
    <text evidence="1">Belongs to the FAD-binding monooxygenase family.</text>
</comment>
<dbReference type="Proteomes" id="UP001152173">
    <property type="component" value="Unassembled WGS sequence"/>
</dbReference>
<name>A0A9X3LGF3_9BACL</name>
<evidence type="ECO:0000313" key="5">
    <source>
        <dbReference type="EMBL" id="MCZ8537518.1"/>
    </source>
</evidence>
<keyword evidence="3" id="KW-0274">FAD</keyword>
<sequence length="345" mass="38615">MFHTIVVGAGQAGLAMSYFLMKNKKDFLVLDKGLAIGESWSSRYDSLVLFTPRLYNSLPGLAMEGDLHGLPSKDEVSRYLSRYAKAYQFPIQFNTEVQVVVQNDDYSFTVTTDNGVYQTRNIVIATGPFHNKFVPPISKSIDHRVIQLHSSEFRNKNQLQEGNVLVVGGGNSGAQIAVELSESKKTYLAVSKKPDYMPLMVMGKSIFYWFDKLGILNAASHSKLGKFIRKKGDPIFGQDLKIALKQSRIVMKSRVIECKDNVVMFDDTSTLPVQNIIWSTGFKSDYSWVQINGVVSEKNEVIHQRGVSPVKGVYFIGLPWQSKRGSALLQGVGDDAEFLMTYLND</sequence>
<dbReference type="InterPro" id="IPR050982">
    <property type="entry name" value="Auxin_biosynth/cation_transpt"/>
</dbReference>
<dbReference type="SUPFAM" id="SSF51905">
    <property type="entry name" value="FAD/NAD(P)-binding domain"/>
    <property type="match status" value="2"/>
</dbReference>
<dbReference type="PRINTS" id="PR00469">
    <property type="entry name" value="PNDRDTASEII"/>
</dbReference>
<dbReference type="InterPro" id="IPR020946">
    <property type="entry name" value="Flavin_mOase-like"/>
</dbReference>
<keyword evidence="6" id="KW-1185">Reference proteome</keyword>
<dbReference type="GO" id="GO:0050660">
    <property type="term" value="F:flavin adenine dinucleotide binding"/>
    <property type="evidence" value="ECO:0007669"/>
    <property type="project" value="InterPro"/>
</dbReference>
<accession>A0A9X3LGF3</accession>
<dbReference type="GO" id="GO:0050661">
    <property type="term" value="F:NADP binding"/>
    <property type="evidence" value="ECO:0007669"/>
    <property type="project" value="InterPro"/>
</dbReference>
<protein>
    <submittedName>
        <fullName evidence="5">NAD(P)/FAD-dependent oxidoreductase</fullName>
    </submittedName>
</protein>